<keyword evidence="2" id="KW-0238">DNA-binding</keyword>
<accession>A0A2K8SYM1</accession>
<dbReference type="EMBL" id="CP024785">
    <property type="protein sequence ID" value="AUB40546.1"/>
    <property type="molecule type" value="Genomic_DNA"/>
</dbReference>
<dbReference type="InterPro" id="IPR001387">
    <property type="entry name" value="Cro/C1-type_HTH"/>
</dbReference>
<gene>
    <name evidence="2" type="ORF">COO91_06563</name>
</gene>
<dbReference type="Gene3D" id="1.10.260.40">
    <property type="entry name" value="lambda repressor-like DNA-binding domains"/>
    <property type="match status" value="1"/>
</dbReference>
<evidence type="ECO:0000259" key="1">
    <source>
        <dbReference type="PROSITE" id="PS50943"/>
    </source>
</evidence>
<proteinExistence type="predicted"/>
<feature type="domain" description="HTH cro/C1-type" evidence="1">
    <location>
        <begin position="261"/>
        <end position="303"/>
    </location>
</feature>
<dbReference type="InterPro" id="IPR009492">
    <property type="entry name" value="TniQ"/>
</dbReference>
<dbReference type="AlphaFoldDB" id="A0A2K8SYM1"/>
<dbReference type="Pfam" id="PF06527">
    <property type="entry name" value="TniQ"/>
    <property type="match status" value="1"/>
</dbReference>
<evidence type="ECO:0000313" key="3">
    <source>
        <dbReference type="Proteomes" id="UP000232003"/>
    </source>
</evidence>
<protein>
    <submittedName>
        <fullName evidence="2">DNA-binding transcriptional regulator, AcrR family</fullName>
    </submittedName>
</protein>
<dbReference type="OrthoDB" id="7029747at2"/>
<name>A0A2K8SYM1_9NOSO</name>
<reference evidence="2 3" key="1">
    <citation type="submission" date="2017-11" db="EMBL/GenBank/DDBJ databases">
        <title>Complete genome of a free-living desiccation-tolerant cyanobacterium and its photosynthetic adaptation to extreme terrestrial habitat.</title>
        <authorList>
            <person name="Shang J."/>
        </authorList>
    </citation>
    <scope>NUCLEOTIDE SEQUENCE [LARGE SCALE GENOMIC DNA]</scope>
    <source>
        <strain evidence="2 3">CCNUN1</strain>
    </source>
</reference>
<organism evidence="2 3">
    <name type="scientific">Nostoc flagelliforme CCNUN1</name>
    <dbReference type="NCBI Taxonomy" id="2038116"/>
    <lineage>
        <taxon>Bacteria</taxon>
        <taxon>Bacillati</taxon>
        <taxon>Cyanobacteriota</taxon>
        <taxon>Cyanophyceae</taxon>
        <taxon>Nostocales</taxon>
        <taxon>Nostocaceae</taxon>
        <taxon>Nostoc</taxon>
    </lineage>
</organism>
<dbReference type="Proteomes" id="UP000232003">
    <property type="component" value="Chromosome"/>
</dbReference>
<keyword evidence="3" id="KW-1185">Reference proteome</keyword>
<dbReference type="GO" id="GO:0003677">
    <property type="term" value="F:DNA binding"/>
    <property type="evidence" value="ECO:0007669"/>
    <property type="project" value="UniProtKB-KW"/>
</dbReference>
<sequence>MLTKYELWNFKLPLIPPRSHLYHIEPVGIGTPLVESLTGYVARLAEAHCLPPGVLMERELTSVFNKTYGSNNLHKIYPFTGALNGTGVMAADLRQALQILTLRNDLQFLTLLTWSELLPSRNLLRSIRAWCPTCYEERCTTSQLVFEHLLWSLDVVKVCPYHQQKLSQKCPHCCQTNYVLAWRSRPGYCSKCLKWLGMPLGTQISAYQNLEEHDLQFEIWIAQSVGELLAKAPYLTPLPLKDSIAKALCSYVSQVAEGNVAAFARQLQIPRNTVWVWCKGENQPSIKALLRICYCLKISLLDFLIQGVKSANSFQAVRLLPLQSKLQTRASAKSFDANKVQQNLEAVLESNDSPSPSMEEVARRLECDRRTIIRHFPSLCHAISAKYLNDRKAILLRNVQQSCDEVRRIALSLHNQGAYPSEARVSEQMSMPGYLRYREVRTALQDIQCQLGKC</sequence>
<evidence type="ECO:0000313" key="2">
    <source>
        <dbReference type="EMBL" id="AUB40546.1"/>
    </source>
</evidence>
<dbReference type="RefSeq" id="WP_100901227.1">
    <property type="nucleotide sequence ID" value="NZ_CAWNNC010000001.1"/>
</dbReference>
<dbReference type="InterPro" id="IPR010982">
    <property type="entry name" value="Lambda_DNA-bd_dom_sf"/>
</dbReference>
<dbReference type="KEGG" id="nfl:COO91_06563"/>
<dbReference type="SUPFAM" id="SSF47413">
    <property type="entry name" value="lambda repressor-like DNA-binding domains"/>
    <property type="match status" value="1"/>
</dbReference>
<dbReference type="PROSITE" id="PS50943">
    <property type="entry name" value="HTH_CROC1"/>
    <property type="match status" value="1"/>
</dbReference>